<evidence type="ECO:0000313" key="2">
    <source>
        <dbReference type="EMBL" id="KIW14401.1"/>
    </source>
</evidence>
<dbReference type="VEuPathDB" id="FungiDB:PV08_07183"/>
<keyword evidence="1" id="KW-1133">Transmembrane helix</keyword>
<reference evidence="2 3" key="1">
    <citation type="submission" date="2015-01" db="EMBL/GenBank/DDBJ databases">
        <title>The Genome Sequence of Exophiala spinifera CBS89968.</title>
        <authorList>
            <consortium name="The Broad Institute Genomics Platform"/>
            <person name="Cuomo C."/>
            <person name="de Hoog S."/>
            <person name="Gorbushina A."/>
            <person name="Stielow B."/>
            <person name="Teixiera M."/>
            <person name="Abouelleil A."/>
            <person name="Chapman S.B."/>
            <person name="Priest M."/>
            <person name="Young S.K."/>
            <person name="Wortman J."/>
            <person name="Nusbaum C."/>
            <person name="Birren B."/>
        </authorList>
    </citation>
    <scope>NUCLEOTIDE SEQUENCE [LARGE SCALE GENOMIC DNA]</scope>
    <source>
        <strain evidence="2 3">CBS 89968</strain>
    </source>
</reference>
<accession>A0A0D1YHK1</accession>
<dbReference type="HOGENOM" id="CLU_1489043_0_0_1"/>
<keyword evidence="3" id="KW-1185">Reference proteome</keyword>
<gene>
    <name evidence="2" type="ORF">PV08_07183</name>
</gene>
<dbReference type="GeneID" id="27334266"/>
<proteinExistence type="predicted"/>
<dbReference type="EMBL" id="KN847496">
    <property type="protein sequence ID" value="KIW14401.1"/>
    <property type="molecule type" value="Genomic_DNA"/>
</dbReference>
<keyword evidence="1" id="KW-0472">Membrane</keyword>
<dbReference type="AlphaFoldDB" id="A0A0D1YHK1"/>
<sequence>MDAIQEQLGAHLQNLCHLILNTTHLVCGTLALAVTQVTNITNQGIKQSVNYIVAAAKETYPQIKQACIQFTTTIMAFAYEYGPWLQESTASLMRCTIVLAQEYFGEMFVVQTRFVLTVAKVVIGLILQSLMAAATIAEKLIHGCYEWLDDPDRSTLGYFLCLFVFVYVFLMAVGMVYRRHG</sequence>
<feature type="transmembrane region" description="Helical" evidence="1">
    <location>
        <begin position="156"/>
        <end position="177"/>
    </location>
</feature>
<name>A0A0D1YHK1_9EURO</name>
<dbReference type="RefSeq" id="XP_016234617.1">
    <property type="nucleotide sequence ID" value="XM_016381515.1"/>
</dbReference>
<keyword evidence="1" id="KW-0812">Transmembrane</keyword>
<feature type="transmembrane region" description="Helical" evidence="1">
    <location>
        <begin position="114"/>
        <end position="136"/>
    </location>
</feature>
<evidence type="ECO:0000313" key="3">
    <source>
        <dbReference type="Proteomes" id="UP000053328"/>
    </source>
</evidence>
<evidence type="ECO:0000256" key="1">
    <source>
        <dbReference type="SAM" id="Phobius"/>
    </source>
</evidence>
<protein>
    <submittedName>
        <fullName evidence="2">Uncharacterized protein</fullName>
    </submittedName>
</protein>
<organism evidence="2 3">
    <name type="scientific">Exophiala spinifera</name>
    <dbReference type="NCBI Taxonomy" id="91928"/>
    <lineage>
        <taxon>Eukaryota</taxon>
        <taxon>Fungi</taxon>
        <taxon>Dikarya</taxon>
        <taxon>Ascomycota</taxon>
        <taxon>Pezizomycotina</taxon>
        <taxon>Eurotiomycetes</taxon>
        <taxon>Chaetothyriomycetidae</taxon>
        <taxon>Chaetothyriales</taxon>
        <taxon>Herpotrichiellaceae</taxon>
        <taxon>Exophiala</taxon>
    </lineage>
</organism>
<dbReference type="Proteomes" id="UP000053328">
    <property type="component" value="Unassembled WGS sequence"/>
</dbReference>